<dbReference type="RefSeq" id="WP_126626748.1">
    <property type="nucleotide sequence ID" value="NZ_BIFT01000001.1"/>
</dbReference>
<reference evidence="4" key="1">
    <citation type="submission" date="2018-12" db="EMBL/GenBank/DDBJ databases">
        <title>Tengunoibacter tsumagoiensis gen. nov., sp. nov., Dictyobacter kobayashii sp. nov., D. alpinus sp. nov., and D. joshuensis sp. nov. and description of Dictyobacteraceae fam. nov. within the order Ktedonobacterales isolated from Tengu-no-mugimeshi.</title>
        <authorList>
            <person name="Wang C.M."/>
            <person name="Zheng Y."/>
            <person name="Sakai Y."/>
            <person name="Toyoda A."/>
            <person name="Minakuchi Y."/>
            <person name="Abe K."/>
            <person name="Yokota A."/>
            <person name="Yabe S."/>
        </authorList>
    </citation>
    <scope>NUCLEOTIDE SEQUENCE [LARGE SCALE GENOMIC DNA]</scope>
    <source>
        <strain evidence="4">Uno16</strain>
    </source>
</reference>
<feature type="transmembrane region" description="Helical" evidence="2">
    <location>
        <begin position="279"/>
        <end position="299"/>
    </location>
</feature>
<gene>
    <name evidence="3" type="ORF">KDA_17510</name>
</gene>
<dbReference type="Proteomes" id="UP000287171">
    <property type="component" value="Unassembled WGS sequence"/>
</dbReference>
<keyword evidence="2" id="KW-0472">Membrane</keyword>
<name>A0A402B4M3_9CHLR</name>
<feature type="compositionally biased region" description="Polar residues" evidence="1">
    <location>
        <begin position="379"/>
        <end position="394"/>
    </location>
</feature>
<dbReference type="EMBL" id="BIFT01000001">
    <property type="protein sequence ID" value="GCE26267.1"/>
    <property type="molecule type" value="Genomic_DNA"/>
</dbReference>
<evidence type="ECO:0000256" key="2">
    <source>
        <dbReference type="SAM" id="Phobius"/>
    </source>
</evidence>
<accession>A0A402B4M3</accession>
<evidence type="ECO:0000313" key="3">
    <source>
        <dbReference type="EMBL" id="GCE26267.1"/>
    </source>
</evidence>
<evidence type="ECO:0000256" key="1">
    <source>
        <dbReference type="SAM" id="MobiDB-lite"/>
    </source>
</evidence>
<evidence type="ECO:0008006" key="5">
    <source>
        <dbReference type="Google" id="ProtNLM"/>
    </source>
</evidence>
<dbReference type="AlphaFoldDB" id="A0A402B4M3"/>
<keyword evidence="2" id="KW-0812">Transmembrane</keyword>
<proteinExistence type="predicted"/>
<keyword evidence="2" id="KW-1133">Transmembrane helix</keyword>
<evidence type="ECO:0000313" key="4">
    <source>
        <dbReference type="Proteomes" id="UP000287171"/>
    </source>
</evidence>
<sequence>MTSSFSFRSWQKTYLVLVLSSLTIATGGLAGCLWQTPRHSHAVDAVVTGGPSLSATTIDHIFAQMGSPMVGTGTIVEQASRNSNIDDAFAMGVWWAETNDGMAGVGLGNRNPGSVRGSAGYPSGYDGYTMYPSYAAAIIDWFRLISNGYIIGRGVTTVYSISIPYVGTSGAGNWAYKVTSLMARYRYQAPPPAPVPTATTRQHPTSQAGVRVRAYIPIGHEKDWEHLIAEKRRQLWQAKNEGNSATEKSVDVPIHHRAHPIHQTKKPPTSATPLQQQPIFTTGTILVLIAILTLTGLAIGRRKTRGKMVTALPIAVATTSSMHIQPEKAEILWRFTTTEELAPVPVPPTPILVKLGAVPPTPYITTTVTEKLQPLIISQSSTNNQKTTELNSRFSKVPENSHRKQLTK</sequence>
<organism evidence="3 4">
    <name type="scientific">Dictyobacter alpinus</name>
    <dbReference type="NCBI Taxonomy" id="2014873"/>
    <lineage>
        <taxon>Bacteria</taxon>
        <taxon>Bacillati</taxon>
        <taxon>Chloroflexota</taxon>
        <taxon>Ktedonobacteria</taxon>
        <taxon>Ktedonobacterales</taxon>
        <taxon>Dictyobacteraceae</taxon>
        <taxon>Dictyobacter</taxon>
    </lineage>
</organism>
<dbReference type="OrthoDB" id="165778at2"/>
<comment type="caution">
    <text evidence="3">The sequence shown here is derived from an EMBL/GenBank/DDBJ whole genome shotgun (WGS) entry which is preliminary data.</text>
</comment>
<keyword evidence="4" id="KW-1185">Reference proteome</keyword>
<protein>
    <recommendedName>
        <fullName evidence="5">Mannosyl-glycoprotein endo-beta-N-acetylglucosamidase-like domain-containing protein</fullName>
    </recommendedName>
</protein>
<feature type="region of interest" description="Disordered" evidence="1">
    <location>
        <begin position="379"/>
        <end position="408"/>
    </location>
</feature>